<organism evidence="5">
    <name type="scientific">hydrothermal vent metagenome</name>
    <dbReference type="NCBI Taxonomy" id="652676"/>
    <lineage>
        <taxon>unclassified sequences</taxon>
        <taxon>metagenomes</taxon>
        <taxon>ecological metagenomes</taxon>
    </lineage>
</organism>
<evidence type="ECO:0000256" key="3">
    <source>
        <dbReference type="ARBA" id="ARBA00022898"/>
    </source>
</evidence>
<dbReference type="InterPro" id="IPR027278">
    <property type="entry name" value="ACCD_DCysDesulf"/>
</dbReference>
<dbReference type="AlphaFoldDB" id="A0A3B1A8L8"/>
<protein>
    <submittedName>
        <fullName evidence="5">Pyridoxal phosphate-dependent deaminase, putative</fullName>
    </submittedName>
</protein>
<dbReference type="GO" id="GO:0019148">
    <property type="term" value="F:D-cysteine desulfhydrase activity"/>
    <property type="evidence" value="ECO:0007669"/>
    <property type="project" value="TreeGrafter"/>
</dbReference>
<dbReference type="InterPro" id="IPR001926">
    <property type="entry name" value="TrpB-like_PALP"/>
</dbReference>
<accession>A0A3B1A8L8</accession>
<evidence type="ECO:0000256" key="1">
    <source>
        <dbReference type="ARBA" id="ARBA00001933"/>
    </source>
</evidence>
<evidence type="ECO:0000313" key="5">
    <source>
        <dbReference type="EMBL" id="VAW90084.1"/>
    </source>
</evidence>
<evidence type="ECO:0000256" key="2">
    <source>
        <dbReference type="ARBA" id="ARBA00008639"/>
    </source>
</evidence>
<evidence type="ECO:0000259" key="4">
    <source>
        <dbReference type="Pfam" id="PF00291"/>
    </source>
</evidence>
<comment type="similarity">
    <text evidence="2">Belongs to the ACC deaminase/D-cysteine desulfhydrase family.</text>
</comment>
<name>A0A3B1A8L8_9ZZZZ</name>
<dbReference type="Pfam" id="PF00291">
    <property type="entry name" value="PALP"/>
    <property type="match status" value="1"/>
</dbReference>
<dbReference type="Gene3D" id="3.40.50.1100">
    <property type="match status" value="2"/>
</dbReference>
<dbReference type="PANTHER" id="PTHR43780">
    <property type="entry name" value="1-AMINOCYCLOPROPANE-1-CARBOXYLATE DEAMINASE-RELATED"/>
    <property type="match status" value="1"/>
</dbReference>
<dbReference type="SUPFAM" id="SSF53686">
    <property type="entry name" value="Tryptophan synthase beta subunit-like PLP-dependent enzymes"/>
    <property type="match status" value="1"/>
</dbReference>
<dbReference type="InterPro" id="IPR036052">
    <property type="entry name" value="TrpB-like_PALP_sf"/>
</dbReference>
<keyword evidence="3" id="KW-0663">Pyridoxal phosphate</keyword>
<dbReference type="EMBL" id="UOFP01000307">
    <property type="protein sequence ID" value="VAW90084.1"/>
    <property type="molecule type" value="Genomic_DNA"/>
</dbReference>
<reference evidence="5" key="1">
    <citation type="submission" date="2018-06" db="EMBL/GenBank/DDBJ databases">
        <authorList>
            <person name="Zhirakovskaya E."/>
        </authorList>
    </citation>
    <scope>NUCLEOTIDE SEQUENCE</scope>
</reference>
<gene>
    <name evidence="5" type="ORF">MNBD_GAMMA18-2001</name>
</gene>
<proteinExistence type="inferred from homology"/>
<dbReference type="PANTHER" id="PTHR43780:SF2">
    <property type="entry name" value="1-AMINOCYCLOPROPANE-1-CARBOXYLATE DEAMINASE-RELATED"/>
    <property type="match status" value="1"/>
</dbReference>
<sequence length="236" mass="25519">MDIQHASTPLQKLDSDQLNRAGVTLWVKRLDLIHPLVSGNKWYKLKYNLLAAKEEGATTILSFGGAYSNHIHALAAACQMLGFASIGVIRGEPHSPLNATLQFAQACGMQLHYLNRADYRLKHTHLIQQRLKAEYGNFYIVPEGGSNALALKGVAELIAELGDDYDRLCCACGSGGTLAGLIAGLAGRKQLEGFAALKGAGFLSTDVQRLLAEGAYADPENWHINHECTNKISTMG</sequence>
<feature type="domain" description="Tryptophan synthase beta chain-like PALP" evidence="4">
    <location>
        <begin position="6"/>
        <end position="187"/>
    </location>
</feature>
<comment type="cofactor">
    <cofactor evidence="1">
        <name>pyridoxal 5'-phosphate</name>
        <dbReference type="ChEBI" id="CHEBI:597326"/>
    </cofactor>
</comment>